<name>A0A1I0VAQ5_9BACI</name>
<dbReference type="Pfam" id="PF12945">
    <property type="entry name" value="PilZNR"/>
    <property type="match status" value="1"/>
</dbReference>
<dbReference type="InterPro" id="IPR009875">
    <property type="entry name" value="PilZ_domain"/>
</dbReference>
<organism evidence="6 7">
    <name type="scientific">Lentibacillus halodurans</name>
    <dbReference type="NCBI Taxonomy" id="237679"/>
    <lineage>
        <taxon>Bacteria</taxon>
        <taxon>Bacillati</taxon>
        <taxon>Bacillota</taxon>
        <taxon>Bacilli</taxon>
        <taxon>Bacillales</taxon>
        <taxon>Bacillaceae</taxon>
        <taxon>Lentibacillus</taxon>
    </lineage>
</organism>
<keyword evidence="6" id="KW-0969">Cilium</keyword>
<evidence type="ECO:0000259" key="5">
    <source>
        <dbReference type="Pfam" id="PF12945"/>
    </source>
</evidence>
<gene>
    <name evidence="6" type="ORF">SAMN04488072_101300</name>
</gene>
<dbReference type="OrthoDB" id="1951449at2"/>
<feature type="domain" description="Type III secretion system flagellar brake protein YcgR PilZN" evidence="5">
    <location>
        <begin position="2"/>
        <end position="90"/>
    </location>
</feature>
<sequence length="215" mass="24230">MKIGTALTMEINNSETGEISKYRSSVIEKTAHHLLIDLPIDDKTNKTVFLPEGTHMKITYIGTDQTVYMFHTEIAARVKENIPALAITFPEKEAISTIQRRQFVRIDTAVDVAVHRAKDSFTTVTADISGGGISVILPESHPIDISERLDIWIVLQMHSGDFQYIHAIAEVIRVDDDNGVSKASLKFVSINESEQQLIIRYCFEKQLESRKKELS</sequence>
<dbReference type="Gene3D" id="2.30.110.10">
    <property type="entry name" value="Electron Transport, Fmn-binding Protein, Chain A"/>
    <property type="match status" value="1"/>
</dbReference>
<dbReference type="EMBL" id="FOJW01000001">
    <property type="protein sequence ID" value="SFA73474.1"/>
    <property type="molecule type" value="Genomic_DNA"/>
</dbReference>
<keyword evidence="2" id="KW-0547">Nucleotide-binding</keyword>
<keyword evidence="6" id="KW-0966">Cell projection</keyword>
<dbReference type="SUPFAM" id="SSF141371">
    <property type="entry name" value="PilZ domain-like"/>
    <property type="match status" value="1"/>
</dbReference>
<feature type="domain" description="PilZ" evidence="4">
    <location>
        <begin position="99"/>
        <end position="204"/>
    </location>
</feature>
<keyword evidence="7" id="KW-1185">Reference proteome</keyword>
<dbReference type="InterPro" id="IPR012349">
    <property type="entry name" value="Split_barrel_FMN-bd"/>
</dbReference>
<reference evidence="6 7" key="1">
    <citation type="submission" date="2016-10" db="EMBL/GenBank/DDBJ databases">
        <authorList>
            <person name="de Groot N.N."/>
        </authorList>
    </citation>
    <scope>NUCLEOTIDE SEQUENCE [LARGE SCALE GENOMIC DNA]</scope>
    <source>
        <strain evidence="6 7">CGMCC 1.3702</strain>
    </source>
</reference>
<evidence type="ECO:0000256" key="3">
    <source>
        <dbReference type="ARBA" id="ARBA00023143"/>
    </source>
</evidence>
<proteinExistence type="predicted"/>
<evidence type="ECO:0000259" key="4">
    <source>
        <dbReference type="Pfam" id="PF07238"/>
    </source>
</evidence>
<evidence type="ECO:0000313" key="7">
    <source>
        <dbReference type="Proteomes" id="UP000198642"/>
    </source>
</evidence>
<dbReference type="InterPro" id="IPR009926">
    <property type="entry name" value="T3SS_YcgR_PilZN"/>
</dbReference>
<protein>
    <submittedName>
        <fullName evidence="6">C-di-GMP-binding flagellar brake protein YcgR, contains PilZNR and PilZ domains</fullName>
    </submittedName>
</protein>
<keyword evidence="3" id="KW-0975">Bacterial flagellum</keyword>
<dbReference type="AlphaFoldDB" id="A0A1I0VAQ5"/>
<dbReference type="GO" id="GO:0035438">
    <property type="term" value="F:cyclic-di-GMP binding"/>
    <property type="evidence" value="ECO:0007669"/>
    <property type="project" value="InterPro"/>
</dbReference>
<dbReference type="RefSeq" id="WP_090232535.1">
    <property type="nucleotide sequence ID" value="NZ_FOJW01000001.1"/>
</dbReference>
<evidence type="ECO:0000313" key="6">
    <source>
        <dbReference type="EMBL" id="SFA73474.1"/>
    </source>
</evidence>
<dbReference type="Pfam" id="PF07238">
    <property type="entry name" value="PilZ"/>
    <property type="match status" value="1"/>
</dbReference>
<dbReference type="Gene3D" id="2.40.10.220">
    <property type="entry name" value="predicted glycosyltransferase like domains"/>
    <property type="match status" value="1"/>
</dbReference>
<keyword evidence="6" id="KW-0282">Flagellum</keyword>
<dbReference type="Proteomes" id="UP000198642">
    <property type="component" value="Unassembled WGS sequence"/>
</dbReference>
<dbReference type="STRING" id="237679.SAMN04488072_101300"/>
<keyword evidence="1" id="KW-0973">c-di-GMP</keyword>
<evidence type="ECO:0000256" key="2">
    <source>
        <dbReference type="ARBA" id="ARBA00022741"/>
    </source>
</evidence>
<evidence type="ECO:0000256" key="1">
    <source>
        <dbReference type="ARBA" id="ARBA00022636"/>
    </source>
</evidence>
<accession>A0A1I0VAQ5</accession>